<evidence type="ECO:0000256" key="1">
    <source>
        <dbReference type="ARBA" id="ARBA00004173"/>
    </source>
</evidence>
<organism evidence="11 12">
    <name type="scientific">Nadsonia fulvescens var. elongata DSM 6958</name>
    <dbReference type="NCBI Taxonomy" id="857566"/>
    <lineage>
        <taxon>Eukaryota</taxon>
        <taxon>Fungi</taxon>
        <taxon>Dikarya</taxon>
        <taxon>Ascomycota</taxon>
        <taxon>Saccharomycotina</taxon>
        <taxon>Dipodascomycetes</taxon>
        <taxon>Dipodascales</taxon>
        <taxon>Dipodascales incertae sedis</taxon>
        <taxon>Nadsonia</taxon>
    </lineage>
</organism>
<dbReference type="Proteomes" id="UP000095009">
    <property type="component" value="Unassembled WGS sequence"/>
</dbReference>
<evidence type="ECO:0000256" key="5">
    <source>
        <dbReference type="ARBA" id="ARBA00022806"/>
    </source>
</evidence>
<evidence type="ECO:0000256" key="2">
    <source>
        <dbReference type="ARBA" id="ARBA00012552"/>
    </source>
</evidence>
<dbReference type="Gene3D" id="3.40.50.300">
    <property type="entry name" value="P-loop containing nucleotide triphosphate hydrolases"/>
    <property type="match status" value="2"/>
</dbReference>
<dbReference type="GO" id="GO:0045025">
    <property type="term" value="C:mitochondrial degradosome"/>
    <property type="evidence" value="ECO:0007669"/>
    <property type="project" value="TreeGrafter"/>
</dbReference>
<dbReference type="EC" id="3.6.4.13" evidence="2"/>
<dbReference type="CDD" id="cd18805">
    <property type="entry name" value="SF2_C_suv3"/>
    <property type="match status" value="1"/>
</dbReference>
<dbReference type="STRING" id="857566.A0A1E3PL02"/>
<feature type="non-terminal residue" evidence="11">
    <location>
        <position position="1"/>
    </location>
</feature>
<sequence>YTTQMSSVKSLNLSEPVEWFPTARALPRKVIMHVGPTNSGKTYNALQRLMTAKTGCYAGPLRLLAREVYERHQSQGIRCNLVTGEEVIEDIDQNGNSASITACTVEMVSTTKPLDVVVIDEIQLISDEKRGWAWTNAYLGVQANEIHLCGEASAVPLIKKLSEMVGDEFEVREYQRLNPLVVQKNSLKGELEKIQAGDCIVAFSRKELFDLKAMIEERNGLKCAIIYGSLPPESRAKQAQDFNNPDNDIKVLVASDAIGMGLNLSIKRVIFSKADKFDGFGQVPLAFPFVKQIGGRAGRYKTSTMGQSNNNPDAFLDADNQVLPQTDSPGSVTTLWSDDLEYVREAMASPIVNIKRAGLYPMDEHIITFSNEFPEGTSTRQILIAMGQAAKLSETFFLCNFESLLNIATVLDMIPTLTLSDKLKLLKAPVKEKISLCFQMFAKLASIVANGQIVNLTEIKGIDLSLLKLSGQRLGMDELNRLEVLHSNISLFLWTSYRFPVNLIDRIGAMELKVLCEQKIDEALAQTRNEREQMSKLRQEK</sequence>
<dbReference type="GO" id="GO:0003724">
    <property type="term" value="F:RNA helicase activity"/>
    <property type="evidence" value="ECO:0007669"/>
    <property type="project" value="UniProtKB-EC"/>
</dbReference>
<name>A0A1E3PL02_9ASCO</name>
<dbReference type="Gene3D" id="1.20.58.1080">
    <property type="match status" value="1"/>
</dbReference>
<dbReference type="SUPFAM" id="SSF52540">
    <property type="entry name" value="P-loop containing nucleoside triphosphate hydrolases"/>
    <property type="match status" value="1"/>
</dbReference>
<dbReference type="InterPro" id="IPR027417">
    <property type="entry name" value="P-loop_NTPase"/>
</dbReference>
<keyword evidence="6" id="KW-0067">ATP-binding</keyword>
<dbReference type="PANTHER" id="PTHR12131:SF1">
    <property type="entry name" value="ATP-DEPENDENT RNA HELICASE SUPV3L1, MITOCHONDRIAL-RELATED"/>
    <property type="match status" value="1"/>
</dbReference>
<dbReference type="GO" id="GO:0016787">
    <property type="term" value="F:hydrolase activity"/>
    <property type="evidence" value="ECO:0007669"/>
    <property type="project" value="UniProtKB-KW"/>
</dbReference>
<evidence type="ECO:0000256" key="3">
    <source>
        <dbReference type="ARBA" id="ARBA00022741"/>
    </source>
</evidence>
<dbReference type="Gene3D" id="1.20.272.40">
    <property type="match status" value="1"/>
</dbReference>
<dbReference type="PROSITE" id="PS51194">
    <property type="entry name" value="HELICASE_CTER"/>
    <property type="match status" value="1"/>
</dbReference>
<dbReference type="OrthoDB" id="6692397at2759"/>
<dbReference type="FunFam" id="3.40.50.300:FF:000957">
    <property type="entry name" value="ATP-dependent RNA helicase SUV3L, mitochondrial"/>
    <property type="match status" value="1"/>
</dbReference>
<dbReference type="GO" id="GO:0005524">
    <property type="term" value="F:ATP binding"/>
    <property type="evidence" value="ECO:0007669"/>
    <property type="project" value="UniProtKB-KW"/>
</dbReference>
<accession>A0A1E3PL02</accession>
<dbReference type="SMART" id="SM00490">
    <property type="entry name" value="HELICc"/>
    <property type="match status" value="1"/>
</dbReference>
<dbReference type="Pfam" id="PF22527">
    <property type="entry name" value="DEXQc_Suv3"/>
    <property type="match status" value="1"/>
</dbReference>
<keyword evidence="5" id="KW-0347">Helicase</keyword>
<keyword evidence="3" id="KW-0547">Nucleotide-binding</keyword>
<dbReference type="InterPro" id="IPR055206">
    <property type="entry name" value="DEXQc_SUV3"/>
</dbReference>
<proteinExistence type="predicted"/>
<keyword evidence="7" id="KW-0809">Transit peptide</keyword>
<dbReference type="InterPro" id="IPR044774">
    <property type="entry name" value="Suv3_DEXQc"/>
</dbReference>
<evidence type="ECO:0000256" key="8">
    <source>
        <dbReference type="ARBA" id="ARBA00023128"/>
    </source>
</evidence>
<feature type="non-terminal residue" evidence="11">
    <location>
        <position position="541"/>
    </location>
</feature>
<reference evidence="11 12" key="1">
    <citation type="journal article" date="2016" name="Proc. Natl. Acad. Sci. U.S.A.">
        <title>Comparative genomics of biotechnologically important yeasts.</title>
        <authorList>
            <person name="Riley R."/>
            <person name="Haridas S."/>
            <person name="Wolfe K.H."/>
            <person name="Lopes M.R."/>
            <person name="Hittinger C.T."/>
            <person name="Goeker M."/>
            <person name="Salamov A.A."/>
            <person name="Wisecaver J.H."/>
            <person name="Long T.M."/>
            <person name="Calvey C.H."/>
            <person name="Aerts A.L."/>
            <person name="Barry K.W."/>
            <person name="Choi C."/>
            <person name="Clum A."/>
            <person name="Coughlan A.Y."/>
            <person name="Deshpande S."/>
            <person name="Douglass A.P."/>
            <person name="Hanson S.J."/>
            <person name="Klenk H.-P."/>
            <person name="LaButti K.M."/>
            <person name="Lapidus A."/>
            <person name="Lindquist E.A."/>
            <person name="Lipzen A.M."/>
            <person name="Meier-Kolthoff J.P."/>
            <person name="Ohm R.A."/>
            <person name="Otillar R.P."/>
            <person name="Pangilinan J.L."/>
            <person name="Peng Y."/>
            <person name="Rokas A."/>
            <person name="Rosa C.A."/>
            <person name="Scheuner C."/>
            <person name="Sibirny A.A."/>
            <person name="Slot J.C."/>
            <person name="Stielow J.B."/>
            <person name="Sun H."/>
            <person name="Kurtzman C.P."/>
            <person name="Blackwell M."/>
            <person name="Grigoriev I.V."/>
            <person name="Jeffries T.W."/>
        </authorList>
    </citation>
    <scope>NUCLEOTIDE SEQUENCE [LARGE SCALE GENOMIC DNA]</scope>
    <source>
        <strain evidence="11 12">DSM 6958</strain>
    </source>
</reference>
<dbReference type="EMBL" id="KV454409">
    <property type="protein sequence ID" value="ODQ65874.1"/>
    <property type="molecule type" value="Genomic_DNA"/>
</dbReference>
<evidence type="ECO:0000256" key="9">
    <source>
        <dbReference type="ARBA" id="ARBA00047984"/>
    </source>
</evidence>
<keyword evidence="4 11" id="KW-0378">Hydrolase</keyword>
<dbReference type="InterPro" id="IPR050699">
    <property type="entry name" value="RNA-DNA_Helicase"/>
</dbReference>
<dbReference type="InterPro" id="IPR022192">
    <property type="entry name" value="SUV3_C"/>
</dbReference>
<evidence type="ECO:0000256" key="6">
    <source>
        <dbReference type="ARBA" id="ARBA00022840"/>
    </source>
</evidence>
<evidence type="ECO:0000313" key="12">
    <source>
        <dbReference type="Proteomes" id="UP000095009"/>
    </source>
</evidence>
<keyword evidence="8" id="KW-0496">Mitochondrion</keyword>
<keyword evidence="12" id="KW-1185">Reference proteome</keyword>
<comment type="subcellular location">
    <subcellularLocation>
        <location evidence="1">Mitochondrion</location>
    </subcellularLocation>
</comment>
<dbReference type="GO" id="GO:0090616">
    <property type="term" value="P:mitochondrial mRNA 3'-end processing"/>
    <property type="evidence" value="ECO:0007669"/>
    <property type="project" value="EnsemblFungi"/>
</dbReference>
<evidence type="ECO:0000256" key="7">
    <source>
        <dbReference type="ARBA" id="ARBA00022946"/>
    </source>
</evidence>
<evidence type="ECO:0000256" key="4">
    <source>
        <dbReference type="ARBA" id="ARBA00022801"/>
    </source>
</evidence>
<evidence type="ECO:0000313" key="11">
    <source>
        <dbReference type="EMBL" id="ODQ65874.1"/>
    </source>
</evidence>
<gene>
    <name evidence="11" type="ORF">NADFUDRAFT_9234</name>
</gene>
<protein>
    <recommendedName>
        <fullName evidence="2">RNA helicase</fullName>
        <ecNumber evidence="2">3.6.4.13</ecNumber>
    </recommendedName>
</protein>
<dbReference type="FunFam" id="3.40.50.300:FF:000269">
    <property type="entry name" value="ATP-dependent RNA helicase SUPV3L1, mitochondrial"/>
    <property type="match status" value="1"/>
</dbReference>
<dbReference type="Pfam" id="PF12513">
    <property type="entry name" value="SUV3_C"/>
    <property type="match status" value="1"/>
</dbReference>
<dbReference type="AlphaFoldDB" id="A0A1E3PL02"/>
<dbReference type="Pfam" id="PF00271">
    <property type="entry name" value="Helicase_C"/>
    <property type="match status" value="1"/>
</dbReference>
<dbReference type="PANTHER" id="PTHR12131">
    <property type="entry name" value="ATP-DEPENDENT RNA AND DNA HELICASE"/>
    <property type="match status" value="1"/>
</dbReference>
<comment type="catalytic activity">
    <reaction evidence="9">
        <text>ATP + H2O = ADP + phosphate + H(+)</text>
        <dbReference type="Rhea" id="RHEA:13065"/>
        <dbReference type="ChEBI" id="CHEBI:15377"/>
        <dbReference type="ChEBI" id="CHEBI:15378"/>
        <dbReference type="ChEBI" id="CHEBI:30616"/>
        <dbReference type="ChEBI" id="CHEBI:43474"/>
        <dbReference type="ChEBI" id="CHEBI:456216"/>
        <dbReference type="EC" id="3.6.4.13"/>
    </reaction>
</comment>
<feature type="domain" description="Helicase C-terminal" evidence="10">
    <location>
        <begin position="186"/>
        <end position="367"/>
    </location>
</feature>
<dbReference type="InterPro" id="IPR001650">
    <property type="entry name" value="Helicase_C-like"/>
</dbReference>
<evidence type="ECO:0000259" key="10">
    <source>
        <dbReference type="PROSITE" id="PS51194"/>
    </source>
</evidence>
<dbReference type="CDD" id="cd17913">
    <property type="entry name" value="DEXQc_Suv3"/>
    <property type="match status" value="1"/>
</dbReference>